<organism evidence="3 4">
    <name type="scientific">Penicillium brasilianum</name>
    <dbReference type="NCBI Taxonomy" id="104259"/>
    <lineage>
        <taxon>Eukaryota</taxon>
        <taxon>Fungi</taxon>
        <taxon>Dikarya</taxon>
        <taxon>Ascomycota</taxon>
        <taxon>Pezizomycotina</taxon>
        <taxon>Eurotiomycetes</taxon>
        <taxon>Eurotiomycetidae</taxon>
        <taxon>Eurotiales</taxon>
        <taxon>Aspergillaceae</taxon>
        <taxon>Penicillium</taxon>
    </lineage>
</organism>
<accession>A0A1S9RR55</accession>
<sequence length="627" mass="68978">MTNTFSLDFKSSALLISLVLVPIVVLFVAVAVALSCSEHCPCRFARPAWLERLIPRKRGYRKKRSRSDPESGTNTQLTEASEAPLEYAEPVRGQEHITLMRSQSTSSTTSYPQIPRRQSSLSASLSDGTSGQAVSTRTPSLSESLHQIRVVKIRGRNTCGFSNGCDPNSMDDPFVDKNPQLVADEQHPKQTKNRYRALPRLTIRWSSGSWDSCGLSVPSISASGSSQSRSAIRQIQKLEFNQLSQIESAYISPMDLPVAFVDVKSTTSLPQIGLGAMSLWTTVHVSADVSSVPFSGTSGLAPLDAIILLDRLSQSSVNQLTQITLGPSVLASNLIHDHDRIAILCINRTAKHGFEILMPLGFHSLEIVRSTLNRFSQRQHLMKCGAPLDLGSVIQQVAYMFCTPTRPAFCHLFYVSATPPDHLLIPWIDHAIGLHTITPQSCLPVTRPNFQAGWHISYDVSSEDMGPHGAQFIRKVSKVIAQLRTGIHPGFISDLKLSLLPGDGCLIQTVVDSTRLTSIRPGETWVIPIQIHIPNAFPQASRASKSAIQSPILEDLFIQITELLEDFTGEITQPVLTASVDYRHSLLPSPNTIHAETQLTVVRMEDSRRFGKPNVVVIDQGEELVMF</sequence>
<evidence type="ECO:0000313" key="3">
    <source>
        <dbReference type="EMBL" id="OOQ87790.1"/>
    </source>
</evidence>
<keyword evidence="2" id="KW-1133">Transmembrane helix</keyword>
<dbReference type="EMBL" id="LJBN01000123">
    <property type="protein sequence ID" value="OOQ87790.1"/>
    <property type="molecule type" value="Genomic_DNA"/>
</dbReference>
<reference evidence="4" key="1">
    <citation type="submission" date="2015-09" db="EMBL/GenBank/DDBJ databases">
        <authorList>
            <person name="Fill T.P."/>
            <person name="Baretta J.F."/>
            <person name="de Almeida L.G."/>
            <person name="Rocha M."/>
            <person name="de Souza D.H."/>
            <person name="Malavazi I."/>
            <person name="Cerdeira L.T."/>
            <person name="Hong H."/>
            <person name="Samborskyy M."/>
            <person name="de Vasconcelos A.T."/>
            <person name="Leadlay P."/>
            <person name="Rodrigues-Filho E."/>
        </authorList>
    </citation>
    <scope>NUCLEOTIDE SEQUENCE [LARGE SCALE GENOMIC DNA]</scope>
    <source>
        <strain evidence="4">LaBioMMi 136</strain>
    </source>
</reference>
<feature type="compositionally biased region" description="Polar residues" evidence="1">
    <location>
        <begin position="70"/>
        <end position="79"/>
    </location>
</feature>
<feature type="compositionally biased region" description="Polar residues" evidence="1">
    <location>
        <begin position="127"/>
        <end position="141"/>
    </location>
</feature>
<keyword evidence="2" id="KW-0812">Transmembrane</keyword>
<protein>
    <submittedName>
        <fullName evidence="3">Uncharacterized protein</fullName>
    </submittedName>
</protein>
<feature type="transmembrane region" description="Helical" evidence="2">
    <location>
        <begin position="12"/>
        <end position="34"/>
    </location>
</feature>
<comment type="caution">
    <text evidence="3">The sequence shown here is derived from an EMBL/GenBank/DDBJ whole genome shotgun (WGS) entry which is preliminary data.</text>
</comment>
<dbReference type="Proteomes" id="UP000190744">
    <property type="component" value="Unassembled WGS sequence"/>
</dbReference>
<feature type="region of interest" description="Disordered" evidence="1">
    <location>
        <begin position="60"/>
        <end position="88"/>
    </location>
</feature>
<evidence type="ECO:0000313" key="4">
    <source>
        <dbReference type="Proteomes" id="UP000190744"/>
    </source>
</evidence>
<dbReference type="AlphaFoldDB" id="A0A1S9RR55"/>
<evidence type="ECO:0000256" key="1">
    <source>
        <dbReference type="SAM" id="MobiDB-lite"/>
    </source>
</evidence>
<proteinExistence type="predicted"/>
<feature type="region of interest" description="Disordered" evidence="1">
    <location>
        <begin position="100"/>
        <end position="141"/>
    </location>
</feature>
<evidence type="ECO:0000256" key="2">
    <source>
        <dbReference type="SAM" id="Phobius"/>
    </source>
</evidence>
<keyword evidence="2" id="KW-0472">Membrane</keyword>
<name>A0A1S9RR55_PENBI</name>
<gene>
    <name evidence="3" type="ORF">PEBR_16519</name>
</gene>